<dbReference type="eggNOG" id="ENOG5031SQA">
    <property type="taxonomic scope" value="Bacteria"/>
</dbReference>
<reference evidence="1 2" key="2">
    <citation type="journal article" date="2010" name="Stand. Genomic Sci.">
        <title>Complete genome sequence of Desulfohalobium retbaense type strain (HR(100)).</title>
        <authorList>
            <person name="Spring S."/>
            <person name="Nolan M."/>
            <person name="Lapidus A."/>
            <person name="Glavina Del Rio T."/>
            <person name="Copeland A."/>
            <person name="Tice H."/>
            <person name="Cheng J.F."/>
            <person name="Lucas S."/>
            <person name="Land M."/>
            <person name="Chen F."/>
            <person name="Bruce D."/>
            <person name="Goodwin L."/>
            <person name="Pitluck S."/>
            <person name="Ivanova N."/>
            <person name="Mavromatis K."/>
            <person name="Mikhailova N."/>
            <person name="Pati A."/>
            <person name="Chen A."/>
            <person name="Palaniappan K."/>
            <person name="Hauser L."/>
            <person name="Chang Y.J."/>
            <person name="Jeffries C.D."/>
            <person name="Munk C."/>
            <person name="Kiss H."/>
            <person name="Chain P."/>
            <person name="Han C."/>
            <person name="Brettin T."/>
            <person name="Detter J.C."/>
            <person name="Schuler E."/>
            <person name="Goker M."/>
            <person name="Rohde M."/>
            <person name="Bristow J."/>
            <person name="Eisen J.A."/>
            <person name="Markowitz V."/>
            <person name="Hugenholtz P."/>
            <person name="Kyrpides N.C."/>
            <person name="Klenk H.P."/>
        </authorList>
    </citation>
    <scope>NUCLEOTIDE SEQUENCE [LARGE SCALE GENOMIC DNA]</scope>
    <source>
        <strain evidence="2">ATCC 49802 / DSM 20745 / S 6022</strain>
    </source>
</reference>
<dbReference type="EMBL" id="CP001824">
    <property type="protein sequence ID" value="ACZ40076.1"/>
    <property type="molecule type" value="Genomic_DNA"/>
</dbReference>
<evidence type="ECO:0000313" key="1">
    <source>
        <dbReference type="EMBL" id="ACZ40076.1"/>
    </source>
</evidence>
<protein>
    <submittedName>
        <fullName evidence="1">Uncharacterized protein</fullName>
    </submittedName>
</protein>
<gene>
    <name evidence="1" type="ordered locus">Sthe_2662</name>
</gene>
<reference evidence="2" key="1">
    <citation type="submission" date="2009-11" db="EMBL/GenBank/DDBJ databases">
        <title>The complete chromosome 2 of Sphaerobacter thermophilus DSM 20745.</title>
        <authorList>
            <person name="Lucas S."/>
            <person name="Copeland A."/>
            <person name="Lapidus A."/>
            <person name="Glavina del Rio T."/>
            <person name="Dalin E."/>
            <person name="Tice H."/>
            <person name="Bruce D."/>
            <person name="Goodwin L."/>
            <person name="Pitluck S."/>
            <person name="Kyrpides N."/>
            <person name="Mavromatis K."/>
            <person name="Ivanova N."/>
            <person name="Mikhailova N."/>
            <person name="LaButti K.M."/>
            <person name="Clum A."/>
            <person name="Sun H.I."/>
            <person name="Brettin T."/>
            <person name="Detter J.C."/>
            <person name="Han C."/>
            <person name="Larimer F."/>
            <person name="Land M."/>
            <person name="Hauser L."/>
            <person name="Markowitz V."/>
            <person name="Cheng J.F."/>
            <person name="Hugenholtz P."/>
            <person name="Woyke T."/>
            <person name="Wu D."/>
            <person name="Steenblock K."/>
            <person name="Schneider S."/>
            <person name="Pukall R."/>
            <person name="Goeker M."/>
            <person name="Klenk H.P."/>
            <person name="Eisen J.A."/>
        </authorList>
    </citation>
    <scope>NUCLEOTIDE SEQUENCE [LARGE SCALE GENOMIC DNA]</scope>
    <source>
        <strain evidence="2">ATCC 49802 / DSM 20745 / S 6022</strain>
    </source>
</reference>
<dbReference type="RefSeq" id="WP_012873114.1">
    <property type="nucleotide sequence ID" value="NC_013524.1"/>
</dbReference>
<proteinExistence type="predicted"/>
<dbReference type="InterPro" id="IPR056298">
    <property type="entry name" value="AlkZ-rel"/>
</dbReference>
<dbReference type="STRING" id="479434.Sthe_2662"/>
<dbReference type="Proteomes" id="UP000002027">
    <property type="component" value="Chromosome 2"/>
</dbReference>
<dbReference type="InParanoid" id="D1C8D3"/>
<evidence type="ECO:0000313" key="2">
    <source>
        <dbReference type="Proteomes" id="UP000002027"/>
    </source>
</evidence>
<organism evidence="1 2">
    <name type="scientific">Sphaerobacter thermophilus (strain ATCC 49802 / DSM 20745 / KCCM 41009 / NCIMB 13125 / S 6022)</name>
    <dbReference type="NCBI Taxonomy" id="479434"/>
    <lineage>
        <taxon>Bacteria</taxon>
        <taxon>Pseudomonadati</taxon>
        <taxon>Thermomicrobiota</taxon>
        <taxon>Thermomicrobia</taxon>
        <taxon>Sphaerobacterales</taxon>
        <taxon>Sphaerobacterineae</taxon>
        <taxon>Sphaerobacteraceae</taxon>
        <taxon>Sphaerobacter</taxon>
    </lineage>
</organism>
<dbReference type="KEGG" id="sti:Sthe_2662"/>
<name>D1C8D3_SPHTD</name>
<dbReference type="Pfam" id="PF24741">
    <property type="entry name" value="AlkZ-rel"/>
    <property type="match status" value="1"/>
</dbReference>
<dbReference type="HOGENOM" id="CLU_1419327_0_0_0"/>
<sequence length="204" mass="23408">MRSTPSRDAAPIRDRWVRTVEDAKRFVEEVGLCLIFSESGRLGYPTLWDVVDAPDKRPGERGFGERTNLVWRLKNDLPAMYPDEIFYGKLANGRAMLCTIERLEEIMREQRREPDEVSRDARRLLTVIATRPITNRELRAEAGFEGPGAERRFNRALQELQVAMLIARVDTDPDTWFPFDAAYPGLAERARAARRRSSAGSRAR</sequence>
<dbReference type="OrthoDB" id="154810at2"/>
<dbReference type="AlphaFoldDB" id="D1C8D3"/>
<accession>D1C8D3</accession>
<keyword evidence="2" id="KW-1185">Reference proteome</keyword>